<evidence type="ECO:0000256" key="5">
    <source>
        <dbReference type="ARBA" id="ARBA00024196"/>
    </source>
</evidence>
<dbReference type="GO" id="GO:0000398">
    <property type="term" value="P:mRNA splicing, via spliceosome"/>
    <property type="evidence" value="ECO:0007669"/>
    <property type="project" value="InterPro"/>
</dbReference>
<evidence type="ECO:0000256" key="1">
    <source>
        <dbReference type="ARBA" id="ARBA00004123"/>
    </source>
</evidence>
<dbReference type="GO" id="GO:0030620">
    <property type="term" value="F:U2 snRNA binding"/>
    <property type="evidence" value="ECO:0007669"/>
    <property type="project" value="InterPro"/>
</dbReference>
<keyword evidence="4" id="KW-0539">Nucleus</keyword>
<keyword evidence="3" id="KW-0677">Repeat</keyword>
<dbReference type="InterPro" id="IPR001611">
    <property type="entry name" value="Leu-rich_rpt"/>
</dbReference>
<gene>
    <name evidence="7" type="ORF">BDY21DRAFT_340031</name>
</gene>
<name>A0A6A6P5U5_9PEZI</name>
<keyword evidence="8" id="KW-1185">Reference proteome</keyword>
<dbReference type="InterPro" id="IPR032675">
    <property type="entry name" value="LRR_dom_sf"/>
</dbReference>
<dbReference type="PANTHER" id="PTHR10552">
    <property type="entry name" value="U2 SMALL NUCLEAR RIBONUCLEOPROTEIN A"/>
    <property type="match status" value="1"/>
</dbReference>
<evidence type="ECO:0000256" key="6">
    <source>
        <dbReference type="ARBA" id="ARBA00024238"/>
    </source>
</evidence>
<sequence>MRITPQLIANSLSYINPIGDRELDLRGHQIPQIENMGLTGDYNTCIDFTDNEIVRIANFPLNPRLSTLIFSRNRITYIDPKVTKAIPNLHAIILAQNNIRKLGDLEPLAQFPLLDTLVVVDNPVAADKNYRLYLIWRLRSLRFLDYQRIRDNERVLARQKFGPTVEKPTAQAKAIMTDVSDAPEGNTFEVGAGIPDAGDKVETFKVDLTPEERQKIAAMARQAKDISEINRLEQVLNEGKIPRELLEDLRGSKEVELRP</sequence>
<keyword evidence="7" id="KW-0687">Ribonucleoprotein</keyword>
<dbReference type="SUPFAM" id="SSF52058">
    <property type="entry name" value="L domain-like"/>
    <property type="match status" value="1"/>
</dbReference>
<proteinExistence type="inferred from homology"/>
<keyword evidence="2" id="KW-0433">Leucine-rich repeat</keyword>
<dbReference type="PANTHER" id="PTHR10552:SF6">
    <property type="entry name" value="U2 SMALL NUCLEAR RIBONUCLEOPROTEIN A"/>
    <property type="match status" value="1"/>
</dbReference>
<evidence type="ECO:0000313" key="7">
    <source>
        <dbReference type="EMBL" id="KAF2459168.1"/>
    </source>
</evidence>
<evidence type="ECO:0000256" key="3">
    <source>
        <dbReference type="ARBA" id="ARBA00022737"/>
    </source>
</evidence>
<dbReference type="Pfam" id="PF14580">
    <property type="entry name" value="LRR_9"/>
    <property type="match status" value="1"/>
</dbReference>
<dbReference type="FunFam" id="3.80.10.10:FF:000026">
    <property type="entry name" value="U2 small nuclear ribonucleoprotein A"/>
    <property type="match status" value="1"/>
</dbReference>
<reference evidence="7" key="1">
    <citation type="journal article" date="2020" name="Stud. Mycol.">
        <title>101 Dothideomycetes genomes: a test case for predicting lifestyles and emergence of pathogens.</title>
        <authorList>
            <person name="Haridas S."/>
            <person name="Albert R."/>
            <person name="Binder M."/>
            <person name="Bloem J."/>
            <person name="Labutti K."/>
            <person name="Salamov A."/>
            <person name="Andreopoulos B."/>
            <person name="Baker S."/>
            <person name="Barry K."/>
            <person name="Bills G."/>
            <person name="Bluhm B."/>
            <person name="Cannon C."/>
            <person name="Castanera R."/>
            <person name="Culley D."/>
            <person name="Daum C."/>
            <person name="Ezra D."/>
            <person name="Gonzalez J."/>
            <person name="Henrissat B."/>
            <person name="Kuo A."/>
            <person name="Liang C."/>
            <person name="Lipzen A."/>
            <person name="Lutzoni F."/>
            <person name="Magnuson J."/>
            <person name="Mondo S."/>
            <person name="Nolan M."/>
            <person name="Ohm R."/>
            <person name="Pangilinan J."/>
            <person name="Park H.-J."/>
            <person name="Ramirez L."/>
            <person name="Alfaro M."/>
            <person name="Sun H."/>
            <person name="Tritt A."/>
            <person name="Yoshinaga Y."/>
            <person name="Zwiers L.-H."/>
            <person name="Turgeon B."/>
            <person name="Goodwin S."/>
            <person name="Spatafora J."/>
            <person name="Crous P."/>
            <person name="Grigoriev I."/>
        </authorList>
    </citation>
    <scope>NUCLEOTIDE SEQUENCE</scope>
    <source>
        <strain evidence="7">ATCC 16933</strain>
    </source>
</reference>
<dbReference type="EMBL" id="MU001676">
    <property type="protein sequence ID" value="KAF2459168.1"/>
    <property type="molecule type" value="Genomic_DNA"/>
</dbReference>
<dbReference type="AlphaFoldDB" id="A0A6A6P5U5"/>
<protein>
    <recommendedName>
        <fullName evidence="6">U2 small nuclear ribonucleoprotein A'</fullName>
    </recommendedName>
</protein>
<dbReference type="Proteomes" id="UP000799766">
    <property type="component" value="Unassembled WGS sequence"/>
</dbReference>
<dbReference type="PROSITE" id="PS51450">
    <property type="entry name" value="LRR"/>
    <property type="match status" value="1"/>
</dbReference>
<evidence type="ECO:0000256" key="2">
    <source>
        <dbReference type="ARBA" id="ARBA00022614"/>
    </source>
</evidence>
<dbReference type="OrthoDB" id="433501at2759"/>
<comment type="similarity">
    <text evidence="5">Belongs to the U2 small nuclear ribonucleoprotein A family.</text>
</comment>
<evidence type="ECO:0000313" key="8">
    <source>
        <dbReference type="Proteomes" id="UP000799766"/>
    </source>
</evidence>
<dbReference type="GO" id="GO:0005686">
    <property type="term" value="C:U2 snRNP"/>
    <property type="evidence" value="ECO:0007669"/>
    <property type="project" value="TreeGrafter"/>
</dbReference>
<accession>A0A6A6P5U5</accession>
<dbReference type="InterPro" id="IPR044640">
    <property type="entry name" value="RU2A"/>
</dbReference>
<comment type="subcellular location">
    <subcellularLocation>
        <location evidence="1">Nucleus</location>
    </subcellularLocation>
</comment>
<evidence type="ECO:0000256" key="4">
    <source>
        <dbReference type="ARBA" id="ARBA00023242"/>
    </source>
</evidence>
<organism evidence="7 8">
    <name type="scientific">Lineolata rhizophorae</name>
    <dbReference type="NCBI Taxonomy" id="578093"/>
    <lineage>
        <taxon>Eukaryota</taxon>
        <taxon>Fungi</taxon>
        <taxon>Dikarya</taxon>
        <taxon>Ascomycota</taxon>
        <taxon>Pezizomycotina</taxon>
        <taxon>Dothideomycetes</taxon>
        <taxon>Dothideomycetes incertae sedis</taxon>
        <taxon>Lineolatales</taxon>
        <taxon>Lineolataceae</taxon>
        <taxon>Lineolata</taxon>
    </lineage>
</organism>
<dbReference type="Gene3D" id="3.80.10.10">
    <property type="entry name" value="Ribonuclease Inhibitor"/>
    <property type="match status" value="1"/>
</dbReference>